<feature type="compositionally biased region" description="Basic residues" evidence="1">
    <location>
        <begin position="212"/>
        <end position="226"/>
    </location>
</feature>
<name>A0ABY7LJV1_9BACT</name>
<keyword evidence="3" id="KW-1185">Reference proteome</keyword>
<dbReference type="RefSeq" id="WP_269558802.1">
    <property type="nucleotide sequence ID" value="NZ_CP114767.1"/>
</dbReference>
<evidence type="ECO:0000313" key="3">
    <source>
        <dbReference type="Proteomes" id="UP001211005"/>
    </source>
</evidence>
<gene>
    <name evidence="2" type="ORF">O3303_12900</name>
</gene>
<dbReference type="Proteomes" id="UP001211005">
    <property type="component" value="Chromosome"/>
</dbReference>
<organism evidence="2 3">
    <name type="scientific">Hymenobacter canadensis</name>
    <dbReference type="NCBI Taxonomy" id="2999067"/>
    <lineage>
        <taxon>Bacteria</taxon>
        <taxon>Pseudomonadati</taxon>
        <taxon>Bacteroidota</taxon>
        <taxon>Cytophagia</taxon>
        <taxon>Cytophagales</taxon>
        <taxon>Hymenobacteraceae</taxon>
        <taxon>Hymenobacter</taxon>
    </lineage>
</organism>
<feature type="region of interest" description="Disordered" evidence="1">
    <location>
        <begin position="191"/>
        <end position="226"/>
    </location>
</feature>
<evidence type="ECO:0000256" key="1">
    <source>
        <dbReference type="SAM" id="MobiDB-lite"/>
    </source>
</evidence>
<sequence>MSYDDPEEELLDQHLREAFSEFELPPARRVWNGIEGRIGTLPGASQPLVPLKFLLPAVVLAGVAAGWLLPRPTPTLPAAPAPATRTVAAQATPLNPGTDAAASVELVSAGPVAVAGTGRRLSAVPRPAGRRPVAVAPLASQLPPLATALDADLAAVLLSEVDSNAASALPVAPYTPVTPAVVPAPEIAQAPSATEAPRADGQQGSHTEFRQPTHRRAEKGRGIRRRLSAVGQWARHLVSPRRARTTGKPRF</sequence>
<protein>
    <recommendedName>
        <fullName evidence="4">Anti sigma-E protein RseA N-terminal domain-containing protein</fullName>
    </recommendedName>
</protein>
<dbReference type="EMBL" id="CP114767">
    <property type="protein sequence ID" value="WBA40716.1"/>
    <property type="molecule type" value="Genomic_DNA"/>
</dbReference>
<evidence type="ECO:0000313" key="2">
    <source>
        <dbReference type="EMBL" id="WBA40716.1"/>
    </source>
</evidence>
<evidence type="ECO:0008006" key="4">
    <source>
        <dbReference type="Google" id="ProtNLM"/>
    </source>
</evidence>
<reference evidence="2 3" key="1">
    <citation type="submission" date="2022-12" db="EMBL/GenBank/DDBJ databases">
        <title>Hymenobacter canadensis sp. nov. isolated from lake water of the Cambridge Bay, Canada.</title>
        <authorList>
            <person name="Kim W.H."/>
            <person name="Lee Y.M."/>
        </authorList>
    </citation>
    <scope>NUCLEOTIDE SEQUENCE [LARGE SCALE GENOMIC DNA]</scope>
    <source>
        <strain evidence="2 3">PAMC 29467</strain>
    </source>
</reference>
<proteinExistence type="predicted"/>
<accession>A0ABY7LJV1</accession>